<accession>A0A0A6X5G9</accession>
<reference evidence="4 5" key="1">
    <citation type="submission" date="2014-10" db="EMBL/GenBank/DDBJ databases">
        <title>Draft genome sequence of Actinoplanes utahensis NRRL 12052.</title>
        <authorList>
            <person name="Velasco-Bucheli B."/>
            <person name="del Cerro C."/>
            <person name="Hormigo D."/>
            <person name="Garcia J.L."/>
            <person name="Acebal C."/>
            <person name="Arroyo M."/>
            <person name="de la Mata I."/>
        </authorList>
    </citation>
    <scope>NUCLEOTIDE SEQUENCE [LARGE SCALE GENOMIC DNA]</scope>
    <source>
        <strain evidence="4 5">NRRL 12052</strain>
    </source>
</reference>
<dbReference type="InterPro" id="IPR004089">
    <property type="entry name" value="MCPsignal_dom"/>
</dbReference>
<dbReference type="GO" id="GO:0007165">
    <property type="term" value="P:signal transduction"/>
    <property type="evidence" value="ECO:0007669"/>
    <property type="project" value="UniProtKB-KW"/>
</dbReference>
<dbReference type="PANTHER" id="PTHR32089">
    <property type="entry name" value="METHYL-ACCEPTING CHEMOTAXIS PROTEIN MCPB"/>
    <property type="match status" value="1"/>
</dbReference>
<evidence type="ECO:0000313" key="4">
    <source>
        <dbReference type="EMBL" id="KHD75352.1"/>
    </source>
</evidence>
<evidence type="ECO:0000256" key="1">
    <source>
        <dbReference type="ARBA" id="ARBA00023224"/>
    </source>
</evidence>
<evidence type="ECO:0000259" key="3">
    <source>
        <dbReference type="PROSITE" id="PS50111"/>
    </source>
</evidence>
<feature type="domain" description="Methyl-accepting transducer" evidence="3">
    <location>
        <begin position="1"/>
        <end position="112"/>
    </location>
</feature>
<protein>
    <recommendedName>
        <fullName evidence="3">Methyl-accepting transducer domain-containing protein</fullName>
    </recommendedName>
</protein>
<dbReference type="AlphaFoldDB" id="A0A0A6X5G9"/>
<gene>
    <name evidence="4" type="ORF">MB27_23210</name>
</gene>
<dbReference type="Gene3D" id="1.10.287.950">
    <property type="entry name" value="Methyl-accepting chemotaxis protein"/>
    <property type="match status" value="1"/>
</dbReference>
<keyword evidence="1 2" id="KW-0807">Transducer</keyword>
<dbReference type="STRING" id="1869.MB27_23210"/>
<dbReference type="EMBL" id="JRTT01000028">
    <property type="protein sequence ID" value="KHD75352.1"/>
    <property type="molecule type" value="Genomic_DNA"/>
</dbReference>
<dbReference type="SUPFAM" id="SSF58104">
    <property type="entry name" value="Methyl-accepting chemotaxis protein (MCP) signaling domain"/>
    <property type="match status" value="1"/>
</dbReference>
<evidence type="ECO:0000313" key="5">
    <source>
        <dbReference type="Proteomes" id="UP000054537"/>
    </source>
</evidence>
<evidence type="ECO:0000256" key="2">
    <source>
        <dbReference type="PROSITE-ProRule" id="PRU00284"/>
    </source>
</evidence>
<comment type="caution">
    <text evidence="4">The sequence shown here is derived from an EMBL/GenBank/DDBJ whole genome shotgun (WGS) entry which is preliminary data.</text>
</comment>
<dbReference type="eggNOG" id="COG0840">
    <property type="taxonomic scope" value="Bacteria"/>
</dbReference>
<organism evidence="4 5">
    <name type="scientific">Actinoplanes utahensis</name>
    <dbReference type="NCBI Taxonomy" id="1869"/>
    <lineage>
        <taxon>Bacteria</taxon>
        <taxon>Bacillati</taxon>
        <taxon>Actinomycetota</taxon>
        <taxon>Actinomycetes</taxon>
        <taxon>Micromonosporales</taxon>
        <taxon>Micromonosporaceae</taxon>
        <taxon>Actinoplanes</taxon>
    </lineage>
</organism>
<dbReference type="PROSITE" id="PS50111">
    <property type="entry name" value="CHEMOTAXIS_TRANSDUC_2"/>
    <property type="match status" value="1"/>
</dbReference>
<sequence>MVASEVKDLAQETARATEDISRRVEAIQADTGGAVDAIGRISEVIARISDFQTTIASAVEEQTATTAEMNRSVSEAAVGTGDISRSITGVAQAAQNTSLGVTETQAAISELARMSTDLSTLVSRFRV</sequence>
<name>A0A0A6X5G9_ACTUT</name>
<proteinExistence type="predicted"/>
<dbReference type="GO" id="GO:0016020">
    <property type="term" value="C:membrane"/>
    <property type="evidence" value="ECO:0007669"/>
    <property type="project" value="InterPro"/>
</dbReference>
<keyword evidence="5" id="KW-1185">Reference proteome</keyword>
<dbReference type="Proteomes" id="UP000054537">
    <property type="component" value="Unassembled WGS sequence"/>
</dbReference>
<dbReference type="PANTHER" id="PTHR32089:SF112">
    <property type="entry name" value="LYSOZYME-LIKE PROTEIN-RELATED"/>
    <property type="match status" value="1"/>
</dbReference>